<evidence type="ECO:0000256" key="7">
    <source>
        <dbReference type="ARBA" id="ARBA00023180"/>
    </source>
</evidence>
<dbReference type="GO" id="GO:0017134">
    <property type="term" value="F:fibroblast growth factor binding"/>
    <property type="evidence" value="ECO:0007669"/>
    <property type="project" value="TreeGrafter"/>
</dbReference>
<keyword evidence="3" id="KW-0732">Signal</keyword>
<evidence type="ECO:0000256" key="3">
    <source>
        <dbReference type="ARBA" id="ARBA00022729"/>
    </source>
</evidence>
<dbReference type="EMBL" id="CAXKWB010010945">
    <property type="protein sequence ID" value="CAL4099705.1"/>
    <property type="molecule type" value="Genomic_DNA"/>
</dbReference>
<dbReference type="InterPro" id="IPR001893">
    <property type="entry name" value="Cys-rich_GLG1_repeat"/>
</dbReference>
<protein>
    <recommendedName>
        <fullName evidence="11">Golgi apparatus protein 1</fullName>
    </recommendedName>
</protein>
<comment type="subcellular location">
    <subcellularLocation>
        <location evidence="1">Membrane</location>
        <topology evidence="1">Single-pass type I membrane protein</topology>
    </subcellularLocation>
</comment>
<evidence type="ECO:0000256" key="2">
    <source>
        <dbReference type="ARBA" id="ARBA00022692"/>
    </source>
</evidence>
<evidence type="ECO:0000256" key="1">
    <source>
        <dbReference type="ARBA" id="ARBA00004479"/>
    </source>
</evidence>
<organism evidence="9 10">
    <name type="scientific">Meganyctiphanes norvegica</name>
    <name type="common">Northern krill</name>
    <name type="synonym">Thysanopoda norvegica</name>
    <dbReference type="NCBI Taxonomy" id="48144"/>
    <lineage>
        <taxon>Eukaryota</taxon>
        <taxon>Metazoa</taxon>
        <taxon>Ecdysozoa</taxon>
        <taxon>Arthropoda</taxon>
        <taxon>Crustacea</taxon>
        <taxon>Multicrustacea</taxon>
        <taxon>Malacostraca</taxon>
        <taxon>Eumalacostraca</taxon>
        <taxon>Eucarida</taxon>
        <taxon>Euphausiacea</taxon>
        <taxon>Euphausiidae</taxon>
        <taxon>Meganyctiphanes</taxon>
    </lineage>
</organism>
<evidence type="ECO:0000256" key="5">
    <source>
        <dbReference type="ARBA" id="ARBA00022989"/>
    </source>
</evidence>
<reference evidence="9 10" key="1">
    <citation type="submission" date="2024-05" db="EMBL/GenBank/DDBJ databases">
        <authorList>
            <person name="Wallberg A."/>
        </authorList>
    </citation>
    <scope>NUCLEOTIDE SEQUENCE [LARGE SCALE GENOMIC DNA]</scope>
</reference>
<dbReference type="AlphaFoldDB" id="A0AAV2QUT4"/>
<evidence type="ECO:0000313" key="10">
    <source>
        <dbReference type="Proteomes" id="UP001497623"/>
    </source>
</evidence>
<dbReference type="PANTHER" id="PTHR11884:SF1">
    <property type="entry name" value="GOLGI APPARATUS PROTEIN 1"/>
    <property type="match status" value="1"/>
</dbReference>
<evidence type="ECO:0000313" key="9">
    <source>
        <dbReference type="EMBL" id="CAL4099705.1"/>
    </source>
</evidence>
<feature type="repeat" description="Cys-rich GLG1" evidence="8">
    <location>
        <begin position="153"/>
        <end position="220"/>
    </location>
</feature>
<sequence length="258" mass="29782">MPMLALYHKELVPSYSNCCLGPQLNTLSIKRIPCRRYLYHLGAVKLTDLIENTTRNPQSDTNIKGSQGVLIWRAEGPNLVSESLEITKISPSNPILRVRRRMVLLSELQADDFHLDRALFFACRYDREQFCENVRAGDGKVYKCLMKHKTERKMSTECADQLTRRQELVAQDYRVSKGLVNACRQPIKENFCRRGAGDDEHDVKLSKILLCLESALRKGKHLEGSCQEEMLSHRRMLMEDYKLSPDLVVACREEFDLF</sequence>
<keyword evidence="10" id="KW-1185">Reference proteome</keyword>
<keyword evidence="6" id="KW-0472">Membrane</keyword>
<evidence type="ECO:0000256" key="8">
    <source>
        <dbReference type="PROSITE-ProRule" id="PRU00622"/>
    </source>
</evidence>
<accession>A0AAV2QUT4</accession>
<dbReference type="GO" id="GO:0000139">
    <property type="term" value="C:Golgi membrane"/>
    <property type="evidence" value="ECO:0007669"/>
    <property type="project" value="InterPro"/>
</dbReference>
<name>A0AAV2QUT4_MEGNR</name>
<keyword evidence="5" id="KW-1133">Transmembrane helix</keyword>
<evidence type="ECO:0000256" key="6">
    <source>
        <dbReference type="ARBA" id="ARBA00023136"/>
    </source>
</evidence>
<gene>
    <name evidence="9" type="ORF">MNOR_LOCUS16561</name>
</gene>
<proteinExistence type="predicted"/>
<keyword evidence="4" id="KW-0677">Repeat</keyword>
<dbReference type="PROSITE" id="PS51289">
    <property type="entry name" value="GLG1_C_RICH"/>
    <property type="match status" value="1"/>
</dbReference>
<keyword evidence="2" id="KW-0812">Transmembrane</keyword>
<evidence type="ECO:0000256" key="4">
    <source>
        <dbReference type="ARBA" id="ARBA00022737"/>
    </source>
</evidence>
<dbReference type="Proteomes" id="UP001497623">
    <property type="component" value="Unassembled WGS sequence"/>
</dbReference>
<keyword evidence="7" id="KW-0325">Glycoprotein</keyword>
<feature type="non-terminal residue" evidence="9">
    <location>
        <position position="258"/>
    </location>
</feature>
<dbReference type="InterPro" id="IPR017873">
    <property type="entry name" value="Cys-rich_GLG1_repeat_euk"/>
</dbReference>
<comment type="caution">
    <text evidence="9">The sequence shown here is derived from an EMBL/GenBank/DDBJ whole genome shotgun (WGS) entry which is preliminary data.</text>
</comment>
<evidence type="ECO:0008006" key="11">
    <source>
        <dbReference type="Google" id="ProtNLM"/>
    </source>
</evidence>
<dbReference type="InterPro" id="IPR039728">
    <property type="entry name" value="GLG1"/>
</dbReference>
<dbReference type="Pfam" id="PF00839">
    <property type="entry name" value="Cys_rich_FGFR"/>
    <property type="match status" value="3"/>
</dbReference>
<dbReference type="PANTHER" id="PTHR11884">
    <property type="entry name" value="SELECTIN LIGAND RELATED"/>
    <property type="match status" value="1"/>
</dbReference>